<dbReference type="AlphaFoldDB" id="A0A3A1YRA3"/>
<evidence type="ECO:0000313" key="3">
    <source>
        <dbReference type="Proteomes" id="UP000265916"/>
    </source>
</evidence>
<dbReference type="RefSeq" id="WP_119530356.1">
    <property type="nucleotide sequence ID" value="NZ_JBHSSP010000009.1"/>
</dbReference>
<accession>A0A3A1YRA3</accession>
<evidence type="ECO:0000313" key="2">
    <source>
        <dbReference type="EMBL" id="RIY39470.1"/>
    </source>
</evidence>
<sequence length="169" mass="19998">MTKKYFFENVEDLIAYLYTKVDTIPPLKLQKALYFLYAYYSAMFTAHEENKDISEVTYNLPAELFPAKFQAWYYGPVINSVYLLRKYNEDHFKQLADKFSVYKHFSSPDQKQVRGFIDKLFNTVLKSSDFGLVDRSHEDKAWKNAFAKGRAREMDSQEIIKEYAVKFAK</sequence>
<dbReference type="Proteomes" id="UP000265916">
    <property type="component" value="Unassembled WGS sequence"/>
</dbReference>
<dbReference type="InterPro" id="IPR025272">
    <property type="entry name" value="SocA_Panacea"/>
</dbReference>
<comment type="caution">
    <text evidence="2">The sequence shown here is derived from an EMBL/GenBank/DDBJ whole genome shotgun (WGS) entry which is preliminary data.</text>
</comment>
<proteinExistence type="predicted"/>
<keyword evidence="3" id="KW-1185">Reference proteome</keyword>
<name>A0A3A1YRA3_9GAMM</name>
<feature type="domain" description="Antitoxin SocA-like Panacea" evidence="1">
    <location>
        <begin position="64"/>
        <end position="143"/>
    </location>
</feature>
<gene>
    <name evidence="2" type="ORF">CKF58_02075</name>
</gene>
<dbReference type="Pfam" id="PF13274">
    <property type="entry name" value="SocA_Panacea"/>
    <property type="match status" value="1"/>
</dbReference>
<organism evidence="2 3">
    <name type="scientific">Psittacicella hinzii</name>
    <dbReference type="NCBI Taxonomy" id="2028575"/>
    <lineage>
        <taxon>Bacteria</taxon>
        <taxon>Pseudomonadati</taxon>
        <taxon>Pseudomonadota</taxon>
        <taxon>Gammaproteobacteria</taxon>
        <taxon>Pasteurellales</taxon>
        <taxon>Psittacicellaceae</taxon>
        <taxon>Psittacicella</taxon>
    </lineage>
</organism>
<protein>
    <recommendedName>
        <fullName evidence="1">Antitoxin SocA-like Panacea domain-containing protein</fullName>
    </recommendedName>
</protein>
<dbReference type="OrthoDB" id="9799173at2"/>
<dbReference type="EMBL" id="NRJG01000031">
    <property type="protein sequence ID" value="RIY39470.1"/>
    <property type="molecule type" value="Genomic_DNA"/>
</dbReference>
<reference evidence="2 3" key="1">
    <citation type="submission" date="2017-08" db="EMBL/GenBank/DDBJ databases">
        <title>Reclassification of Bisgaard taxon 37 and 44.</title>
        <authorList>
            <person name="Christensen H."/>
        </authorList>
    </citation>
    <scope>NUCLEOTIDE SEQUENCE [LARGE SCALE GENOMIC DNA]</scope>
    <source>
        <strain evidence="2 3">111</strain>
    </source>
</reference>
<evidence type="ECO:0000259" key="1">
    <source>
        <dbReference type="Pfam" id="PF13274"/>
    </source>
</evidence>